<dbReference type="GeneID" id="30983994"/>
<dbReference type="PANTHER" id="PTHR18895:SF74">
    <property type="entry name" value="MTRF1L RELEASE FACTOR GLUTAMINE METHYLTRANSFERASE"/>
    <property type="match status" value="1"/>
</dbReference>
<dbReference type="Proteomes" id="UP000094285">
    <property type="component" value="Unassembled WGS sequence"/>
</dbReference>
<dbReference type="InterPro" id="IPR029063">
    <property type="entry name" value="SAM-dependent_MTases_sf"/>
</dbReference>
<dbReference type="CDD" id="cd02440">
    <property type="entry name" value="AdoMet_MTases"/>
    <property type="match status" value="1"/>
</dbReference>
<dbReference type="OrthoDB" id="269872at2759"/>
<dbReference type="InterPro" id="IPR004556">
    <property type="entry name" value="HemK-like"/>
</dbReference>
<proteinExistence type="predicted"/>
<dbReference type="Gene3D" id="3.40.50.150">
    <property type="entry name" value="Vaccinia Virus protein VP39"/>
    <property type="match status" value="1"/>
</dbReference>
<dbReference type="Pfam" id="PF02384">
    <property type="entry name" value="N6_Mtase"/>
    <property type="match status" value="1"/>
</dbReference>
<dbReference type="GO" id="GO:0006451">
    <property type="term" value="P:translational readthrough"/>
    <property type="evidence" value="ECO:0007669"/>
    <property type="project" value="EnsemblFungi"/>
</dbReference>
<dbReference type="SUPFAM" id="SSF53335">
    <property type="entry name" value="S-adenosyl-L-methionine-dependent methyltransferases"/>
    <property type="match status" value="1"/>
</dbReference>
<evidence type="ECO:0000313" key="6">
    <source>
        <dbReference type="EMBL" id="ODV79971.1"/>
    </source>
</evidence>
<dbReference type="RefSeq" id="XP_020065093.1">
    <property type="nucleotide sequence ID" value="XM_020209858.1"/>
</dbReference>
<dbReference type="GO" id="GO:0008757">
    <property type="term" value="F:S-adenosylmethionine-dependent methyltransferase activity"/>
    <property type="evidence" value="ECO:0007669"/>
    <property type="project" value="EnsemblFungi"/>
</dbReference>
<gene>
    <name evidence="6" type="ORF">CANTADRAFT_50708</name>
</gene>
<organism evidence="6 7">
    <name type="scientific">Suhomyces tanzawaensis NRRL Y-17324</name>
    <dbReference type="NCBI Taxonomy" id="984487"/>
    <lineage>
        <taxon>Eukaryota</taxon>
        <taxon>Fungi</taxon>
        <taxon>Dikarya</taxon>
        <taxon>Ascomycota</taxon>
        <taxon>Saccharomycotina</taxon>
        <taxon>Pichiomycetes</taxon>
        <taxon>Debaryomycetaceae</taxon>
        <taxon>Suhomyces</taxon>
    </lineage>
</organism>
<keyword evidence="1 6" id="KW-0489">Methyltransferase</keyword>
<dbReference type="GO" id="GO:0008276">
    <property type="term" value="F:protein methyltransferase activity"/>
    <property type="evidence" value="ECO:0007669"/>
    <property type="project" value="InterPro"/>
</dbReference>
<keyword evidence="3" id="KW-0949">S-adenosyl-L-methionine</keyword>
<dbReference type="AlphaFoldDB" id="A0A1E4SKE1"/>
<evidence type="ECO:0000256" key="2">
    <source>
        <dbReference type="ARBA" id="ARBA00022679"/>
    </source>
</evidence>
<protein>
    <submittedName>
        <fullName evidence="6">Modification methylase HemK</fullName>
    </submittedName>
</protein>
<dbReference type="GO" id="GO:0008170">
    <property type="term" value="F:N-methyltransferase activity"/>
    <property type="evidence" value="ECO:0007669"/>
    <property type="project" value="InterPro"/>
</dbReference>
<dbReference type="InterPro" id="IPR002052">
    <property type="entry name" value="DNA_methylase_N6_adenine_CS"/>
</dbReference>
<dbReference type="Gene3D" id="1.10.8.10">
    <property type="entry name" value="DNA helicase RuvA subunit, C-terminal domain"/>
    <property type="match status" value="1"/>
</dbReference>
<dbReference type="GO" id="GO:0009307">
    <property type="term" value="P:DNA restriction-modification system"/>
    <property type="evidence" value="ECO:0007669"/>
    <property type="project" value="UniProtKB-KW"/>
</dbReference>
<evidence type="ECO:0000256" key="3">
    <source>
        <dbReference type="ARBA" id="ARBA00022691"/>
    </source>
</evidence>
<dbReference type="InterPro" id="IPR003356">
    <property type="entry name" value="DNA_methylase_A-5"/>
</dbReference>
<reference evidence="7" key="1">
    <citation type="submission" date="2016-05" db="EMBL/GenBank/DDBJ databases">
        <title>Comparative genomics of biotechnologically important yeasts.</title>
        <authorList>
            <consortium name="DOE Joint Genome Institute"/>
            <person name="Riley R."/>
            <person name="Haridas S."/>
            <person name="Wolfe K.H."/>
            <person name="Lopes M.R."/>
            <person name="Hittinger C.T."/>
            <person name="Goker M."/>
            <person name="Salamov A."/>
            <person name="Wisecaver J."/>
            <person name="Long T.M."/>
            <person name="Aerts A.L."/>
            <person name="Barry K."/>
            <person name="Choi C."/>
            <person name="Clum A."/>
            <person name="Coughlan A.Y."/>
            <person name="Deshpande S."/>
            <person name="Douglass A.P."/>
            <person name="Hanson S.J."/>
            <person name="Klenk H.-P."/>
            <person name="Labutti K."/>
            <person name="Lapidus A."/>
            <person name="Lindquist E."/>
            <person name="Lipzen A."/>
            <person name="Meier-Kolthoff J.P."/>
            <person name="Ohm R.A."/>
            <person name="Otillar R.P."/>
            <person name="Pangilinan J."/>
            <person name="Peng Y."/>
            <person name="Rokas A."/>
            <person name="Rosa C.A."/>
            <person name="Scheuner C."/>
            <person name="Sibirny A.A."/>
            <person name="Slot J.C."/>
            <person name="Stielow J.B."/>
            <person name="Sun H."/>
            <person name="Kurtzman C.P."/>
            <person name="Blackwell M."/>
            <person name="Grigoriev I.V."/>
            <person name="Jeffries T.W."/>
        </authorList>
    </citation>
    <scope>NUCLEOTIDE SEQUENCE [LARGE SCALE GENOMIC DNA]</scope>
    <source>
        <strain evidence="7">NRRL Y-17324</strain>
    </source>
</reference>
<evidence type="ECO:0000256" key="1">
    <source>
        <dbReference type="ARBA" id="ARBA00022603"/>
    </source>
</evidence>
<evidence type="ECO:0000256" key="4">
    <source>
        <dbReference type="ARBA" id="ARBA00022747"/>
    </source>
</evidence>
<dbReference type="STRING" id="984487.A0A1E4SKE1"/>
<dbReference type="PROSITE" id="PS00092">
    <property type="entry name" value="N6_MTASE"/>
    <property type="match status" value="1"/>
</dbReference>
<dbReference type="InterPro" id="IPR050320">
    <property type="entry name" value="N5-glutamine_MTase"/>
</dbReference>
<evidence type="ECO:0000259" key="5">
    <source>
        <dbReference type="Pfam" id="PF02384"/>
    </source>
</evidence>
<name>A0A1E4SKE1_9ASCO</name>
<dbReference type="GO" id="GO:0032259">
    <property type="term" value="P:methylation"/>
    <property type="evidence" value="ECO:0007669"/>
    <property type="project" value="UniProtKB-KW"/>
</dbReference>
<sequence length="302" mass="34503">MPRISPRLVREALWHSRLLPPLLRANPEIAMAKQELRWIKNELPRDQWRDAITRRSKLEPLQYILGTQPFGELDIECRPGVLIPRWETEEWVTKLSNLVASRCPKKNIHIVDACTGSGCVPLLLNHQLNGQSDISSQIVGFDISLEAFNLANHNLARIDNSTPNVKFKQLNLFSESLVQELAVDEVDILVSNPPYIPKEDFYSSMYMNGVEKSVRLYEPALALIGENEFYEALLAQLILPMKIKAFVFELGYQLQVDFVKTFLEGKGWEVGSMNDGSGKIRCVLGWRKEMDFMQKLAEEKSS</sequence>
<evidence type="ECO:0000313" key="7">
    <source>
        <dbReference type="Proteomes" id="UP000094285"/>
    </source>
</evidence>
<dbReference type="GO" id="GO:0003677">
    <property type="term" value="F:DNA binding"/>
    <property type="evidence" value="ECO:0007669"/>
    <property type="project" value="InterPro"/>
</dbReference>
<accession>A0A1E4SKE1</accession>
<keyword evidence="7" id="KW-1185">Reference proteome</keyword>
<dbReference type="GO" id="GO:0005739">
    <property type="term" value="C:mitochondrion"/>
    <property type="evidence" value="ECO:0007669"/>
    <property type="project" value="TreeGrafter"/>
</dbReference>
<dbReference type="EMBL" id="KV453911">
    <property type="protein sequence ID" value="ODV79971.1"/>
    <property type="molecule type" value="Genomic_DNA"/>
</dbReference>
<keyword evidence="4" id="KW-0680">Restriction system</keyword>
<keyword evidence="2" id="KW-0808">Transferase</keyword>
<feature type="domain" description="DNA methylase adenine-specific" evidence="5">
    <location>
        <begin position="96"/>
        <end position="197"/>
    </location>
</feature>
<dbReference type="PANTHER" id="PTHR18895">
    <property type="entry name" value="HEMK METHYLTRANSFERASE"/>
    <property type="match status" value="1"/>
</dbReference>
<dbReference type="NCBIfam" id="TIGR00536">
    <property type="entry name" value="hemK_fam"/>
    <property type="match status" value="1"/>
</dbReference>